<accession>A0A9Y1BNX6</accession>
<gene>
    <name evidence="2" type="ORF">K9W45_04370</name>
</gene>
<proteinExistence type="predicted"/>
<evidence type="ECO:0000256" key="1">
    <source>
        <dbReference type="SAM" id="Phobius"/>
    </source>
</evidence>
<dbReference type="SUPFAM" id="SSF69318">
    <property type="entry name" value="Integrin alpha N-terminal domain"/>
    <property type="match status" value="2"/>
</dbReference>
<name>A0A9Y1BNX6_9ARCH</name>
<organism evidence="2">
    <name type="scientific">Candidatus Heimdallarchaeum aukensis</name>
    <dbReference type="NCBI Taxonomy" id="2876573"/>
    <lineage>
        <taxon>Archaea</taxon>
        <taxon>Promethearchaeati</taxon>
        <taxon>Candidatus Heimdallarchaeota</taxon>
        <taxon>Candidatus Heimdallarchaeia (ex Rinke et al. 2021) (nom. nud.)</taxon>
        <taxon>Candidatus Heimdallarchaeales</taxon>
        <taxon>Candidatus Heimdallarchaeaceae</taxon>
        <taxon>Candidatus Heimdallarchaeum</taxon>
    </lineage>
</organism>
<keyword evidence="1" id="KW-0812">Transmembrane</keyword>
<dbReference type="EMBL" id="CP084166">
    <property type="protein sequence ID" value="UJG41704.1"/>
    <property type="molecule type" value="Genomic_DNA"/>
</dbReference>
<feature type="transmembrane region" description="Helical" evidence="1">
    <location>
        <begin position="977"/>
        <end position="996"/>
    </location>
</feature>
<evidence type="ECO:0000313" key="2">
    <source>
        <dbReference type="EMBL" id="UJG41704.1"/>
    </source>
</evidence>
<protein>
    <submittedName>
        <fullName evidence="2">VCBS repeat-containing protein</fullName>
    </submittedName>
</protein>
<dbReference type="InterPro" id="IPR028994">
    <property type="entry name" value="Integrin_alpha_N"/>
</dbReference>
<sequence length="1004" mass="114359">MSGFRLLKRKTILILLLLLLSAFLIRQDWNQITNTSVFLDKNNISSQISQIQDNPLTYDTFQSDETTSILVEFEDSTGTRKMGKFSYIDGKWVLQWLKDHMNPGAVEDADNDGVLEIYTWFIEAYEDNFNYTFYRLDENTGEIVWSQTLILGSSDYYRFYEFEDFNGDGIQELIFGKQFNDDTSPTPVQLLIFDSTNGDILVNYDGGYPKLGNFPILYDYDNDGVRDIMFYGWPDDSNTYFRMVNFKDFIPTTLVDFNVSTWGLSKPYIYDFDSDGLPEWLIGGWGSSYWRLYDTDLTEIWSVSLEGSADGNYLVTDELLSKGLIAIGTGSYGGTSEYIHLLDVNTGADVVPAINIPGNSLFFADAVFDYNNDGNYEILTNIATNQEGFALIDTSTGNKLWQSDRPVSRLPYYYLSNNNYQADSFVDFDNDGHRDIIDVGKANGDILHFLYNGSVVVLGNLINDNSLDAVSSTMYYSMIYKAPIIPPGSDFVYIDDFNKLWINTDYYEWCVTNDTSFVLKTGTESEVVSLGTDVLSHFIQTKQSESYEPYEFTRMDIVYNDGYRANISLEQKMIYSSKNEVVYLDMNMSVQRNSGLIKVSGYIYNPNNYSDVYNLETRLQLTTGGDQANDYYYYSGALDALSFPFDSGDLILPSEVSPYNNMMYVTMFDDYHKQGFAMFANYSYHGDGWTDEHYGNVMSVLGDKDNYGNNSLSLVLTANETIEYYLLFYTTTYEKLWLPVETAIDTVRNNGTIIDNIAPAILNIQYSPENPTELDTIDIYANVVDYESDVQFVMLVYESNGEWFSPTMTYIGDDTYNCTLGPFEANSLVSFYIIAVDIFGNFIGSELYEISISIFIYDDIPPTITDVQYTPSEPTDQTVIEISAKVTDESQLKYIKLYYTIGDSTVETSVLMTPSDGVYYVQVGPFIKEKKVTFYIEASDIHENIASTSQFVIYLQSSSQTDSTSSAGDDTNNKNTIILPFPFITILIVMVFSCWIKIRTRKRF</sequence>
<keyword evidence="1" id="KW-0472">Membrane</keyword>
<dbReference type="Proteomes" id="UP001201020">
    <property type="component" value="Chromosome"/>
</dbReference>
<reference evidence="2" key="1">
    <citation type="journal article" date="2022" name="Nat. Microbiol.">
        <title>Unique mobile elements and scalable gene flow at the prokaryote-eukaryote boundary revealed by circularized Asgard archaea genomes.</title>
        <authorList>
            <person name="Wu F."/>
            <person name="Speth D.R."/>
            <person name="Philosof A."/>
            <person name="Cremiere A."/>
            <person name="Narayanan A."/>
            <person name="Barco R.A."/>
            <person name="Connon S.A."/>
            <person name="Amend J.P."/>
            <person name="Antoshechkin I.A."/>
            <person name="Orphan V.J."/>
        </authorList>
    </citation>
    <scope>NUCLEOTIDE SEQUENCE</scope>
    <source>
        <strain evidence="2">PM71</strain>
    </source>
</reference>
<dbReference type="AlphaFoldDB" id="A0A9Y1BNX6"/>
<keyword evidence="1" id="KW-1133">Transmembrane helix</keyword>